<dbReference type="RefSeq" id="WP_012648826.1">
    <property type="nucleotide sequence ID" value="NC_011979.1"/>
</dbReference>
<evidence type="ECO:0000313" key="3">
    <source>
        <dbReference type="Proteomes" id="UP000007721"/>
    </source>
</evidence>
<evidence type="ECO:0000256" key="1">
    <source>
        <dbReference type="SAM" id="SignalP"/>
    </source>
</evidence>
<reference evidence="2 3" key="1">
    <citation type="submission" date="2009-01" db="EMBL/GenBank/DDBJ databases">
        <title>Complete sequence of Geobacter sp. FRC-32.</title>
        <authorList>
            <consortium name="US DOE Joint Genome Institute"/>
            <person name="Lucas S."/>
            <person name="Copeland A."/>
            <person name="Lapidus A."/>
            <person name="Glavina del Rio T."/>
            <person name="Dalin E."/>
            <person name="Tice H."/>
            <person name="Bruce D."/>
            <person name="Goodwin L."/>
            <person name="Pitluck S."/>
            <person name="Saunders E."/>
            <person name="Brettin T."/>
            <person name="Detter J.C."/>
            <person name="Han C."/>
            <person name="Larimer F."/>
            <person name="Land M."/>
            <person name="Hauser L."/>
            <person name="Kyrpides N."/>
            <person name="Ovchinnikova G."/>
            <person name="Kostka J."/>
            <person name="Richardson P."/>
        </authorList>
    </citation>
    <scope>NUCLEOTIDE SEQUENCE [LARGE SCALE GENOMIC DNA]</scope>
    <source>
        <strain evidence="3">DSM 22248 / JCM 15807 / FRC-32</strain>
    </source>
</reference>
<evidence type="ECO:0008006" key="4">
    <source>
        <dbReference type="Google" id="ProtNLM"/>
    </source>
</evidence>
<dbReference type="Pfam" id="PF11005">
    <property type="entry name" value="DUF2844"/>
    <property type="match status" value="1"/>
</dbReference>
<protein>
    <recommendedName>
        <fullName evidence="4">DUF2844 domain-containing protein</fullName>
    </recommendedName>
</protein>
<keyword evidence="3" id="KW-1185">Reference proteome</keyword>
<accession>B9M7J4</accession>
<evidence type="ECO:0000313" key="2">
    <source>
        <dbReference type="EMBL" id="ACM22100.1"/>
    </source>
</evidence>
<organism evidence="2 3">
    <name type="scientific">Geotalea daltonii (strain DSM 22248 / JCM 15807 / FRC-32)</name>
    <name type="common">Geobacter daltonii</name>
    <dbReference type="NCBI Taxonomy" id="316067"/>
    <lineage>
        <taxon>Bacteria</taxon>
        <taxon>Pseudomonadati</taxon>
        <taxon>Thermodesulfobacteriota</taxon>
        <taxon>Desulfuromonadia</taxon>
        <taxon>Geobacterales</taxon>
        <taxon>Geobacteraceae</taxon>
        <taxon>Geotalea</taxon>
    </lineage>
</organism>
<feature type="signal peptide" evidence="1">
    <location>
        <begin position="1"/>
        <end position="26"/>
    </location>
</feature>
<dbReference type="EMBL" id="CP001390">
    <property type="protein sequence ID" value="ACM22100.1"/>
    <property type="molecule type" value="Genomic_DNA"/>
</dbReference>
<keyword evidence="1" id="KW-0732">Signal</keyword>
<gene>
    <name evidence="2" type="ordered locus">Geob_3762</name>
</gene>
<feature type="chain" id="PRO_5002888846" description="DUF2844 domain-containing protein" evidence="1">
    <location>
        <begin position="27"/>
        <end position="155"/>
    </location>
</feature>
<dbReference type="STRING" id="316067.Geob_3762"/>
<sequence>MPSHFFLLGGIVFLAAQFLAVQPANAVLGEPATSIASDKESLGGLRIAKSAGDGFEVQEIQSEATSVREYISPDGIVFAIAWNGLVHPDLTHLLGSYASEYQQALKEVPRKPGRQSLQVTSSRVIVEKWGHMRNLQGRAYAPDLLPAGVTINEIR</sequence>
<dbReference type="eggNOG" id="ENOG50330EW">
    <property type="taxonomic scope" value="Bacteria"/>
</dbReference>
<dbReference type="HOGENOM" id="CLU_126613_1_0_7"/>
<dbReference type="OrthoDB" id="7561239at2"/>
<proteinExistence type="predicted"/>
<name>B9M7J4_GEODF</name>
<dbReference type="KEGG" id="geo:Geob_3762"/>
<dbReference type="InterPro" id="IPR021267">
    <property type="entry name" value="DUF2844"/>
</dbReference>
<dbReference type="Proteomes" id="UP000007721">
    <property type="component" value="Chromosome"/>
</dbReference>
<dbReference type="AlphaFoldDB" id="B9M7J4"/>